<name>A0A2V3ADW8_9BACI</name>
<proteinExistence type="predicted"/>
<dbReference type="GO" id="GO:0046983">
    <property type="term" value="F:protein dimerization activity"/>
    <property type="evidence" value="ECO:0007669"/>
    <property type="project" value="InterPro"/>
</dbReference>
<comment type="caution">
    <text evidence="1">The sequence shown here is derived from an EMBL/GenBank/DDBJ whole genome shotgun (WGS) entry which is preliminary data.</text>
</comment>
<dbReference type="InterPro" id="IPR037208">
    <property type="entry name" value="Spo0E-like_sf"/>
</dbReference>
<protein>
    <submittedName>
        <fullName evidence="1">Spo0E like sporulation regulatory protein</fullName>
    </submittedName>
</protein>
<sequence length="100" mass="11560">MLNAAFVEDCNVFISFVESVYLQFNLSIIEYSILSIPGLGAEYMTTTSTTIKQLYIEIDHLRQKMISVGKRKGLSHPETLMYSEKLDQLIYKVQRSKYIL</sequence>
<dbReference type="Pfam" id="PF09388">
    <property type="entry name" value="SpoOE-like"/>
    <property type="match status" value="1"/>
</dbReference>
<dbReference type="Gene3D" id="4.10.280.10">
    <property type="entry name" value="Helix-loop-helix DNA-binding domain"/>
    <property type="match status" value="1"/>
</dbReference>
<dbReference type="SUPFAM" id="SSF140500">
    <property type="entry name" value="BAS1536-like"/>
    <property type="match status" value="1"/>
</dbReference>
<dbReference type="InterPro" id="IPR036638">
    <property type="entry name" value="HLH_DNA-bd_sf"/>
</dbReference>
<organism evidence="1 2">
    <name type="scientific">Cytobacillus oceanisediminis</name>
    <dbReference type="NCBI Taxonomy" id="665099"/>
    <lineage>
        <taxon>Bacteria</taxon>
        <taxon>Bacillati</taxon>
        <taxon>Bacillota</taxon>
        <taxon>Bacilli</taxon>
        <taxon>Bacillales</taxon>
        <taxon>Bacillaceae</taxon>
        <taxon>Cytobacillus</taxon>
    </lineage>
</organism>
<reference evidence="1 2" key="1">
    <citation type="submission" date="2018-05" db="EMBL/GenBank/DDBJ databases">
        <title>Freshwater and sediment microbial communities from various areas in North America, analyzing microbe dynamics in response to fracking.</title>
        <authorList>
            <person name="Lamendella R."/>
        </authorList>
    </citation>
    <scope>NUCLEOTIDE SEQUENCE [LARGE SCALE GENOMIC DNA]</scope>
    <source>
        <strain evidence="1 2">15_TX</strain>
    </source>
</reference>
<dbReference type="AlphaFoldDB" id="A0A2V3ADW8"/>
<dbReference type="InterPro" id="IPR018540">
    <property type="entry name" value="Spo0E-like"/>
</dbReference>
<evidence type="ECO:0000313" key="2">
    <source>
        <dbReference type="Proteomes" id="UP000247150"/>
    </source>
</evidence>
<evidence type="ECO:0000313" key="1">
    <source>
        <dbReference type="EMBL" id="PWW32035.1"/>
    </source>
</evidence>
<gene>
    <name evidence="1" type="ORF">DFO73_101295</name>
</gene>
<accession>A0A2V3ADW8</accession>
<dbReference type="GO" id="GO:0043937">
    <property type="term" value="P:regulation of sporulation"/>
    <property type="evidence" value="ECO:0007669"/>
    <property type="project" value="InterPro"/>
</dbReference>
<dbReference type="EMBL" id="QGTW01000001">
    <property type="protein sequence ID" value="PWW32035.1"/>
    <property type="molecule type" value="Genomic_DNA"/>
</dbReference>
<dbReference type="Proteomes" id="UP000247150">
    <property type="component" value="Unassembled WGS sequence"/>
</dbReference>